<keyword evidence="2" id="KW-0812">Transmembrane</keyword>
<evidence type="ECO:0000313" key="7">
    <source>
        <dbReference type="EMBL" id="CAA9555738.1"/>
    </source>
</evidence>
<evidence type="ECO:0000256" key="1">
    <source>
        <dbReference type="ARBA" id="ARBA00004167"/>
    </source>
</evidence>
<keyword evidence="4" id="KW-0472">Membrane</keyword>
<organism evidence="7">
    <name type="scientific">uncultured Thermomicrobiales bacterium</name>
    <dbReference type="NCBI Taxonomy" id="1645740"/>
    <lineage>
        <taxon>Bacteria</taxon>
        <taxon>Pseudomonadati</taxon>
        <taxon>Thermomicrobiota</taxon>
        <taxon>Thermomicrobia</taxon>
        <taxon>Thermomicrobiales</taxon>
        <taxon>environmental samples</taxon>
    </lineage>
</organism>
<feature type="domain" description="Putative zinc-finger" evidence="6">
    <location>
        <begin position="22"/>
        <end position="54"/>
    </location>
</feature>
<comment type="subcellular location">
    <subcellularLocation>
        <location evidence="1">Membrane</location>
        <topology evidence="1">Single-pass membrane protein</topology>
    </subcellularLocation>
</comment>
<reference evidence="7" key="1">
    <citation type="submission" date="2020-02" db="EMBL/GenBank/DDBJ databases">
        <authorList>
            <person name="Meier V. D."/>
        </authorList>
    </citation>
    <scope>NUCLEOTIDE SEQUENCE</scope>
    <source>
        <strain evidence="7">AVDCRST_MAG43</strain>
    </source>
</reference>
<protein>
    <recommendedName>
        <fullName evidence="6">Putative zinc-finger domain-containing protein</fullName>
    </recommendedName>
</protein>
<gene>
    <name evidence="7" type="ORF">AVDCRST_MAG43-1449</name>
</gene>
<dbReference type="GO" id="GO:0016020">
    <property type="term" value="C:membrane"/>
    <property type="evidence" value="ECO:0007669"/>
    <property type="project" value="UniProtKB-SubCell"/>
</dbReference>
<evidence type="ECO:0000256" key="2">
    <source>
        <dbReference type="ARBA" id="ARBA00022692"/>
    </source>
</evidence>
<name>A0A6J4UR44_9BACT</name>
<feature type="region of interest" description="Disordered" evidence="5">
    <location>
        <begin position="1"/>
        <end position="20"/>
    </location>
</feature>
<dbReference type="InterPro" id="IPR051474">
    <property type="entry name" value="Anti-sigma-K/W_factor"/>
</dbReference>
<accession>A0A6J4UR44</accession>
<evidence type="ECO:0000259" key="6">
    <source>
        <dbReference type="Pfam" id="PF13490"/>
    </source>
</evidence>
<dbReference type="InterPro" id="IPR041916">
    <property type="entry name" value="Anti_sigma_zinc_sf"/>
</dbReference>
<dbReference type="Pfam" id="PF13490">
    <property type="entry name" value="zf-HC2"/>
    <property type="match status" value="1"/>
</dbReference>
<dbReference type="PANTHER" id="PTHR37461">
    <property type="entry name" value="ANTI-SIGMA-K FACTOR RSKA"/>
    <property type="match status" value="1"/>
</dbReference>
<evidence type="ECO:0000256" key="5">
    <source>
        <dbReference type="SAM" id="MobiDB-lite"/>
    </source>
</evidence>
<feature type="region of interest" description="Disordered" evidence="5">
    <location>
        <begin position="94"/>
        <end position="125"/>
    </location>
</feature>
<dbReference type="InterPro" id="IPR027383">
    <property type="entry name" value="Znf_put"/>
</dbReference>
<feature type="compositionally biased region" description="Basic and acidic residues" evidence="5">
    <location>
        <begin position="101"/>
        <end position="125"/>
    </location>
</feature>
<dbReference type="GO" id="GO:0006417">
    <property type="term" value="P:regulation of translation"/>
    <property type="evidence" value="ECO:0007669"/>
    <property type="project" value="TreeGrafter"/>
</dbReference>
<evidence type="ECO:0000256" key="3">
    <source>
        <dbReference type="ARBA" id="ARBA00022989"/>
    </source>
</evidence>
<keyword evidence="3" id="KW-1133">Transmembrane helix</keyword>
<dbReference type="AlphaFoldDB" id="A0A6J4UR44"/>
<dbReference type="Gene3D" id="1.10.10.1320">
    <property type="entry name" value="Anti-sigma factor, zinc-finger domain"/>
    <property type="match status" value="1"/>
</dbReference>
<dbReference type="GO" id="GO:0016989">
    <property type="term" value="F:sigma factor antagonist activity"/>
    <property type="evidence" value="ECO:0007669"/>
    <property type="project" value="TreeGrafter"/>
</dbReference>
<dbReference type="EMBL" id="CADCWI010000076">
    <property type="protein sequence ID" value="CAA9555738.1"/>
    <property type="molecule type" value="Genomic_DNA"/>
</dbReference>
<dbReference type="PANTHER" id="PTHR37461:SF1">
    <property type="entry name" value="ANTI-SIGMA-K FACTOR RSKA"/>
    <property type="match status" value="1"/>
</dbReference>
<evidence type="ECO:0000256" key="4">
    <source>
        <dbReference type="ARBA" id="ARBA00023136"/>
    </source>
</evidence>
<proteinExistence type="predicted"/>
<sequence>MSGPPTNQAPRHGPPSGADHEAILDQVEAHALGALDRTDAGIVEQHLRWCEPCRDQAESIRRVVDLLPLALPVDHAPAPGVKQALFARVAADDPQAPYEPPLDRHLDAEERGRQEGARPEPDRALIDGRTLGPWSRYVAPAVIAPLALALIVVGAWANSMRLDLADQEQESTLATGTGLNQLVTRGDAMQFYSMEPQCDECPGRGRLGVDPRDNMGVVVAWGLNPDQDHEVWCVDSQGEKAMVSTLDVNKEGGAMQAFEFPSEDVSQFKEVLVTQKDGGAMYMVDLEPATGTPPAGR</sequence>